<dbReference type="PRINTS" id="PR00039">
    <property type="entry name" value="HTHLYSR"/>
</dbReference>
<dbReference type="GO" id="GO:0003700">
    <property type="term" value="F:DNA-binding transcription factor activity"/>
    <property type="evidence" value="ECO:0007669"/>
    <property type="project" value="InterPro"/>
</dbReference>
<dbReference type="AlphaFoldDB" id="H6SPC8"/>
<dbReference type="InterPro" id="IPR036390">
    <property type="entry name" value="WH_DNA-bd_sf"/>
</dbReference>
<dbReference type="SUPFAM" id="SSF53850">
    <property type="entry name" value="Periplasmic binding protein-like II"/>
    <property type="match status" value="1"/>
</dbReference>
<evidence type="ECO:0000313" key="6">
    <source>
        <dbReference type="EMBL" id="CCG09453.1"/>
    </source>
</evidence>
<evidence type="ECO:0000256" key="2">
    <source>
        <dbReference type="ARBA" id="ARBA00023015"/>
    </source>
</evidence>
<dbReference type="Proteomes" id="UP000033220">
    <property type="component" value="Chromosome DSM 122"/>
</dbReference>
<gene>
    <name evidence="6" type="ORF">RSPPHO_02827</name>
</gene>
<evidence type="ECO:0000256" key="1">
    <source>
        <dbReference type="ARBA" id="ARBA00009437"/>
    </source>
</evidence>
<keyword evidence="7" id="KW-1185">Reference proteome</keyword>
<dbReference type="OrthoDB" id="9794694at2"/>
<dbReference type="RefSeq" id="WP_014416083.1">
    <property type="nucleotide sequence ID" value="NC_017059.1"/>
</dbReference>
<dbReference type="PANTHER" id="PTHR30537:SF26">
    <property type="entry name" value="GLYCINE CLEAVAGE SYSTEM TRANSCRIPTIONAL ACTIVATOR"/>
    <property type="match status" value="1"/>
</dbReference>
<dbReference type="EMBL" id="HE663493">
    <property type="protein sequence ID" value="CCG09453.1"/>
    <property type="molecule type" value="Genomic_DNA"/>
</dbReference>
<dbReference type="KEGG" id="rpm:RSPPHO_02827"/>
<dbReference type="CDD" id="cd08432">
    <property type="entry name" value="PBP2_GcdR_TrpI_HvrB_AmpR_like"/>
    <property type="match status" value="1"/>
</dbReference>
<evidence type="ECO:0000313" key="7">
    <source>
        <dbReference type="Proteomes" id="UP000033220"/>
    </source>
</evidence>
<dbReference type="GO" id="GO:0006351">
    <property type="term" value="P:DNA-templated transcription"/>
    <property type="evidence" value="ECO:0007669"/>
    <property type="project" value="TreeGrafter"/>
</dbReference>
<evidence type="ECO:0000256" key="4">
    <source>
        <dbReference type="ARBA" id="ARBA00023163"/>
    </source>
</evidence>
<dbReference type="InterPro" id="IPR058163">
    <property type="entry name" value="LysR-type_TF_proteobact-type"/>
</dbReference>
<keyword evidence="2" id="KW-0805">Transcription regulation</keyword>
<dbReference type="GO" id="GO:0043565">
    <property type="term" value="F:sequence-specific DNA binding"/>
    <property type="evidence" value="ECO:0007669"/>
    <property type="project" value="TreeGrafter"/>
</dbReference>
<dbReference type="PROSITE" id="PS50931">
    <property type="entry name" value="HTH_LYSR"/>
    <property type="match status" value="1"/>
</dbReference>
<protein>
    <submittedName>
        <fullName evidence="6">Transcriptional regulator, LysR family</fullName>
    </submittedName>
</protein>
<dbReference type="PATRIC" id="fig|1150469.3.peg.3198"/>
<feature type="domain" description="HTH lysR-type" evidence="5">
    <location>
        <begin position="16"/>
        <end position="73"/>
    </location>
</feature>
<dbReference type="FunFam" id="1.10.10.10:FF:000038">
    <property type="entry name" value="Glycine cleavage system transcriptional activator"/>
    <property type="match status" value="1"/>
</dbReference>
<evidence type="ECO:0000256" key="3">
    <source>
        <dbReference type="ARBA" id="ARBA00023125"/>
    </source>
</evidence>
<dbReference type="Pfam" id="PF00126">
    <property type="entry name" value="HTH_1"/>
    <property type="match status" value="1"/>
</dbReference>
<proteinExistence type="inferred from homology"/>
<dbReference type="Pfam" id="PF03466">
    <property type="entry name" value="LysR_substrate"/>
    <property type="match status" value="1"/>
</dbReference>
<dbReference type="InterPro" id="IPR036388">
    <property type="entry name" value="WH-like_DNA-bd_sf"/>
</dbReference>
<dbReference type="SUPFAM" id="SSF46785">
    <property type="entry name" value="Winged helix' DNA-binding domain"/>
    <property type="match status" value="1"/>
</dbReference>
<keyword evidence="4" id="KW-0804">Transcription</keyword>
<dbReference type="InterPro" id="IPR000847">
    <property type="entry name" value="LysR_HTH_N"/>
</dbReference>
<name>H6SPC8_PARPM</name>
<accession>H6SPC8</accession>
<sequence>MDPSRVPAAHSRRRLPPLNALRAFEAVARHLSVTLAADELSVTPAAVSQQIRQLEDTLGVPLVRRQGRGLALTESGQALLPGLSEGFDRLVQALGAMPQSAETRATVRVAVTPSFADKWLLPRLGGFIQANPGLDVHVIAGMEVIDLQREAVDLAVRFGTGQYAGLSVALLREEEVFPVCAPALLTGPTPLRTLPDLQHHVLIHDDNPAERGACPDWPLWLTAAGHAPLASSKGPRFNQSSMVLDAAAQGLGVALAKGFLAQTDLEAGRLVRPFPENHVPRFAYWIVATAQALDRPAVRLLRDWLLHEASR</sequence>
<evidence type="ECO:0000259" key="5">
    <source>
        <dbReference type="PROSITE" id="PS50931"/>
    </source>
</evidence>
<organism evidence="6 7">
    <name type="scientific">Pararhodospirillum photometricum DSM 122</name>
    <dbReference type="NCBI Taxonomy" id="1150469"/>
    <lineage>
        <taxon>Bacteria</taxon>
        <taxon>Pseudomonadati</taxon>
        <taxon>Pseudomonadota</taxon>
        <taxon>Alphaproteobacteria</taxon>
        <taxon>Rhodospirillales</taxon>
        <taxon>Rhodospirillaceae</taxon>
        <taxon>Pararhodospirillum</taxon>
    </lineage>
</organism>
<dbReference type="PANTHER" id="PTHR30537">
    <property type="entry name" value="HTH-TYPE TRANSCRIPTIONAL REGULATOR"/>
    <property type="match status" value="1"/>
</dbReference>
<dbReference type="NCBIfam" id="NF008352">
    <property type="entry name" value="PRK11139.1"/>
    <property type="match status" value="1"/>
</dbReference>
<comment type="similarity">
    <text evidence="1">Belongs to the LysR transcriptional regulatory family.</text>
</comment>
<dbReference type="STRING" id="1150469.RSPPHO_02827"/>
<keyword evidence="3" id="KW-0238">DNA-binding</keyword>
<dbReference type="eggNOG" id="COG0583">
    <property type="taxonomic scope" value="Bacteria"/>
</dbReference>
<dbReference type="FunFam" id="3.40.190.10:FF:000017">
    <property type="entry name" value="Glycine cleavage system transcriptional activator"/>
    <property type="match status" value="1"/>
</dbReference>
<dbReference type="Gene3D" id="3.40.190.10">
    <property type="entry name" value="Periplasmic binding protein-like II"/>
    <property type="match status" value="2"/>
</dbReference>
<dbReference type="InterPro" id="IPR005119">
    <property type="entry name" value="LysR_subst-bd"/>
</dbReference>
<dbReference type="Gene3D" id="1.10.10.10">
    <property type="entry name" value="Winged helix-like DNA-binding domain superfamily/Winged helix DNA-binding domain"/>
    <property type="match status" value="1"/>
</dbReference>
<reference evidence="6 7" key="1">
    <citation type="submission" date="2012-02" db="EMBL/GenBank/DDBJ databases">
        <title>Shotgun genome sequence of Phaeospirillum photometricum DSM 122.</title>
        <authorList>
            <person name="Duquesne K."/>
            <person name="Sturgis J."/>
        </authorList>
    </citation>
    <scope>NUCLEOTIDE SEQUENCE [LARGE SCALE GENOMIC DNA]</scope>
    <source>
        <strain evidence="7">DSM122</strain>
    </source>
</reference>
<dbReference type="HOGENOM" id="CLU_039613_37_0_5"/>